<dbReference type="SUPFAM" id="SSF82153">
    <property type="entry name" value="FAS1 domain"/>
    <property type="match status" value="1"/>
</dbReference>
<accession>A0A0B2Q0J3</accession>
<protein>
    <submittedName>
        <fullName evidence="1">Fasciclin-like arabinogalactan protein 1</fullName>
    </submittedName>
</protein>
<name>A0A0B2Q0J3_GLYSO</name>
<feature type="non-terminal residue" evidence="1">
    <location>
        <position position="1"/>
    </location>
</feature>
<dbReference type="EMBL" id="KN662481">
    <property type="protein sequence ID" value="KHN13519.1"/>
    <property type="molecule type" value="Genomic_DNA"/>
</dbReference>
<dbReference type="Gene3D" id="2.30.180.10">
    <property type="entry name" value="FAS1 domain"/>
    <property type="match status" value="1"/>
</dbReference>
<dbReference type="GO" id="GO:0048367">
    <property type="term" value="P:shoot system development"/>
    <property type="evidence" value="ECO:0007669"/>
    <property type="project" value="TreeGrafter"/>
</dbReference>
<dbReference type="Proteomes" id="UP000053555">
    <property type="component" value="Unassembled WGS sequence"/>
</dbReference>
<dbReference type="InterPro" id="IPR036378">
    <property type="entry name" value="FAS1_dom_sf"/>
</dbReference>
<dbReference type="FunFam" id="2.30.180.10:FF:000010">
    <property type="entry name" value="Fasciclin-like arabinogalactan protein 2"/>
    <property type="match status" value="1"/>
</dbReference>
<dbReference type="GO" id="GO:0005886">
    <property type="term" value="C:plasma membrane"/>
    <property type="evidence" value="ECO:0007669"/>
    <property type="project" value="TreeGrafter"/>
</dbReference>
<dbReference type="AlphaFoldDB" id="A0A0B2Q0J3"/>
<gene>
    <name evidence="1" type="ORF">glysoja_038757</name>
</gene>
<proteinExistence type="predicted"/>
<dbReference type="InterPro" id="IPR033254">
    <property type="entry name" value="Plant_FLA"/>
</dbReference>
<dbReference type="PANTHER" id="PTHR32382">
    <property type="entry name" value="FASCICLIN-LIKE ARABINOGALACTAN PROTEIN"/>
    <property type="match status" value="1"/>
</dbReference>
<organism evidence="1">
    <name type="scientific">Glycine soja</name>
    <name type="common">Wild soybean</name>
    <dbReference type="NCBI Taxonomy" id="3848"/>
    <lineage>
        <taxon>Eukaryota</taxon>
        <taxon>Viridiplantae</taxon>
        <taxon>Streptophyta</taxon>
        <taxon>Embryophyta</taxon>
        <taxon>Tracheophyta</taxon>
        <taxon>Spermatophyta</taxon>
        <taxon>Magnoliopsida</taxon>
        <taxon>eudicotyledons</taxon>
        <taxon>Gunneridae</taxon>
        <taxon>Pentapetalae</taxon>
        <taxon>rosids</taxon>
        <taxon>fabids</taxon>
        <taxon>Fabales</taxon>
        <taxon>Fabaceae</taxon>
        <taxon>Papilionoideae</taxon>
        <taxon>50 kb inversion clade</taxon>
        <taxon>NPAAA clade</taxon>
        <taxon>indigoferoid/millettioid clade</taxon>
        <taxon>Phaseoleae</taxon>
        <taxon>Glycine</taxon>
        <taxon>Glycine subgen. Soja</taxon>
    </lineage>
</organism>
<sequence length="156" mass="17250">LLATLSDTHNISSILAKHHEFFTFNHYLTLTHLALEINGKTAIIVCAVDNAAMSNLLLKHPSIYVVKNILSLHVLLNYFGAKKLHQITNGTTLTITMYQATGTDPESVGFVNIIDLHGKKVTFAPENNDDTLSSTFVKSIKEIPYNISVIQMSKVL</sequence>
<evidence type="ECO:0000313" key="1">
    <source>
        <dbReference type="EMBL" id="KHN13519.1"/>
    </source>
</evidence>
<feature type="non-terminal residue" evidence="1">
    <location>
        <position position="156"/>
    </location>
</feature>
<dbReference type="GO" id="GO:0048364">
    <property type="term" value="P:root development"/>
    <property type="evidence" value="ECO:0007669"/>
    <property type="project" value="TreeGrafter"/>
</dbReference>
<reference evidence="1" key="1">
    <citation type="submission" date="2014-07" db="EMBL/GenBank/DDBJ databases">
        <title>Identification of a novel salt tolerance gene in wild soybean by whole-genome sequencing.</title>
        <authorList>
            <person name="Lam H.-M."/>
            <person name="Qi X."/>
            <person name="Li M.-W."/>
            <person name="Liu X."/>
            <person name="Xie M."/>
            <person name="Ni M."/>
            <person name="Xu X."/>
        </authorList>
    </citation>
    <scope>NUCLEOTIDE SEQUENCE [LARGE SCALE GENOMIC DNA]</scope>
    <source>
        <tissue evidence="1">Root</tissue>
    </source>
</reference>
<dbReference type="PANTHER" id="PTHR32382:SF4">
    <property type="entry name" value="FASCICLIN-LIKE ARABINOGALACTAN PROTEIN 1"/>
    <property type="match status" value="1"/>
</dbReference>